<gene>
    <name evidence="2" type="ORF">C5613_03265</name>
</gene>
<sequence length="73" mass="8222">MHSPTRTGCRSCRRLRRPCAFLVAGTTRKAHGREAPLTRRFVGPVGNGVTFFEHGGSHSECREQPNTGLWRSW</sequence>
<organism evidence="2 3">
    <name type="scientific">Rhodococcus opacus</name>
    <name type="common">Nocardia opaca</name>
    <dbReference type="NCBI Taxonomy" id="37919"/>
    <lineage>
        <taxon>Bacteria</taxon>
        <taxon>Bacillati</taxon>
        <taxon>Actinomycetota</taxon>
        <taxon>Actinomycetes</taxon>
        <taxon>Mycobacteriales</taxon>
        <taxon>Nocardiaceae</taxon>
        <taxon>Rhodococcus</taxon>
    </lineage>
</organism>
<dbReference type="EMBL" id="PUIO01000003">
    <property type="protein sequence ID" value="PQP26348.1"/>
    <property type="molecule type" value="Genomic_DNA"/>
</dbReference>
<accession>A0A2S8JH31</accession>
<comment type="caution">
    <text evidence="2">The sequence shown here is derived from an EMBL/GenBank/DDBJ whole genome shotgun (WGS) entry which is preliminary data.</text>
</comment>
<reference evidence="3" key="1">
    <citation type="submission" date="2018-02" db="EMBL/GenBank/DDBJ databases">
        <title>Draft genome sequencing of Rhodococcus opacus KU647198.</title>
        <authorList>
            <person name="Zheng B.-X."/>
        </authorList>
    </citation>
    <scope>NUCLEOTIDE SEQUENCE [LARGE SCALE GENOMIC DNA]</scope>
    <source>
        <strain evidence="3">04-OD7</strain>
    </source>
</reference>
<dbReference type="Proteomes" id="UP000239290">
    <property type="component" value="Unassembled WGS sequence"/>
</dbReference>
<feature type="compositionally biased region" description="Polar residues" evidence="1">
    <location>
        <begin position="64"/>
        <end position="73"/>
    </location>
</feature>
<proteinExistence type="predicted"/>
<protein>
    <submittedName>
        <fullName evidence="2">Uncharacterized protein</fullName>
    </submittedName>
</protein>
<feature type="region of interest" description="Disordered" evidence="1">
    <location>
        <begin position="54"/>
        <end position="73"/>
    </location>
</feature>
<evidence type="ECO:0000313" key="3">
    <source>
        <dbReference type="Proteomes" id="UP000239290"/>
    </source>
</evidence>
<dbReference type="AlphaFoldDB" id="A0A2S8JH31"/>
<name>A0A2S8JH31_RHOOP</name>
<evidence type="ECO:0000313" key="2">
    <source>
        <dbReference type="EMBL" id="PQP26348.1"/>
    </source>
</evidence>
<evidence type="ECO:0000256" key="1">
    <source>
        <dbReference type="SAM" id="MobiDB-lite"/>
    </source>
</evidence>